<feature type="compositionally biased region" description="Polar residues" evidence="1">
    <location>
        <begin position="460"/>
        <end position="469"/>
    </location>
</feature>
<evidence type="ECO:0000313" key="5">
    <source>
        <dbReference type="Proteomes" id="UP001470230"/>
    </source>
</evidence>
<feature type="region of interest" description="Disordered" evidence="1">
    <location>
        <begin position="364"/>
        <end position="391"/>
    </location>
</feature>
<keyword evidence="5" id="KW-1185">Reference proteome</keyword>
<keyword evidence="3" id="KW-0732">Signal</keyword>
<keyword evidence="2" id="KW-0472">Membrane</keyword>
<accession>A0ABR2HBH7</accession>
<comment type="caution">
    <text evidence="4">The sequence shown here is derived from an EMBL/GenBank/DDBJ whole genome shotgun (WGS) entry which is preliminary data.</text>
</comment>
<sequence length="606" mass="67726">MNECFCFSFILFRSVYCIINVGIDGNRFDTTLTYINYSIFYKFHNIHSDIGGAIYINKPETIIEFHNLGFIDCSTMNECGAFYIWGQSTTISNLCGFQCEAINNQFQFFNAHCETLSENQMSLLTITFCGPNNRGISAMAASGRTTFRISNINSSYNYNHPNDDSFGACLRSIDSYDFHIFNFNFLHSTGSDIVSTHFSQQNPVVASHFMNGNIVNCTASSIIKFRGTNYMTNVYFCKLDYSGRSFEVAETIPNAFLLQLTNSYFDVLPTDVSGDSHIDMINCQENSPFFTLQINQNDNELCQIPVFQSQEFTLSENFSPSSEFSSSKLFSPSSEFTSSRQFSPSSEFSSSRHFSSSVVFSPSSKFTSSRQFSPSSKFTSSRQFSPSSNFLSSKTFSPSLKFTFSKKFSPSSQFSSSKSFSPSLKFTSSGQFSPSSQFLILSSLAPSSEFSSSDPFTPSQKVPPSQQTGTFTPSSIFTPSFTFSPEATKYPDGIQKADVVKRQGSNAPATVAQIGATAGVSFVFIVVAIVLMLLYLRSKKKQMQEQDIEFSDSLLDDGLSSDDTSYSYSYYTYEEYYVDEVSANDCYESYEYSSFDVSEGMKNEIV</sequence>
<dbReference type="EMBL" id="JAPFFF010000034">
    <property type="protein sequence ID" value="KAK8843797.1"/>
    <property type="molecule type" value="Genomic_DNA"/>
</dbReference>
<feature type="region of interest" description="Disordered" evidence="1">
    <location>
        <begin position="451"/>
        <end position="471"/>
    </location>
</feature>
<evidence type="ECO:0000256" key="3">
    <source>
        <dbReference type="SAM" id="SignalP"/>
    </source>
</evidence>
<protein>
    <recommendedName>
        <fullName evidence="6">Transmembrane protein</fullName>
    </recommendedName>
</protein>
<name>A0ABR2HBH7_9EUKA</name>
<keyword evidence="2" id="KW-1133">Transmembrane helix</keyword>
<feature type="signal peptide" evidence="3">
    <location>
        <begin position="1"/>
        <end position="17"/>
    </location>
</feature>
<reference evidence="4 5" key="1">
    <citation type="submission" date="2024-04" db="EMBL/GenBank/DDBJ databases">
        <title>Tritrichomonas musculus Genome.</title>
        <authorList>
            <person name="Alves-Ferreira E."/>
            <person name="Grigg M."/>
            <person name="Lorenzi H."/>
            <person name="Galac M."/>
        </authorList>
    </citation>
    <scope>NUCLEOTIDE SEQUENCE [LARGE SCALE GENOMIC DNA]</scope>
    <source>
        <strain evidence="4 5">EAF2021</strain>
    </source>
</reference>
<feature type="chain" id="PRO_5046145009" description="Transmembrane protein" evidence="3">
    <location>
        <begin position="18"/>
        <end position="606"/>
    </location>
</feature>
<feature type="transmembrane region" description="Helical" evidence="2">
    <location>
        <begin position="511"/>
        <end position="536"/>
    </location>
</feature>
<evidence type="ECO:0000313" key="4">
    <source>
        <dbReference type="EMBL" id="KAK8843797.1"/>
    </source>
</evidence>
<evidence type="ECO:0000256" key="1">
    <source>
        <dbReference type="SAM" id="MobiDB-lite"/>
    </source>
</evidence>
<evidence type="ECO:0000256" key="2">
    <source>
        <dbReference type="SAM" id="Phobius"/>
    </source>
</evidence>
<keyword evidence="2" id="KW-0812">Transmembrane</keyword>
<gene>
    <name evidence="4" type="ORF">M9Y10_024871</name>
</gene>
<evidence type="ECO:0008006" key="6">
    <source>
        <dbReference type="Google" id="ProtNLM"/>
    </source>
</evidence>
<proteinExistence type="predicted"/>
<dbReference type="Proteomes" id="UP001470230">
    <property type="component" value="Unassembled WGS sequence"/>
</dbReference>
<organism evidence="4 5">
    <name type="scientific">Tritrichomonas musculus</name>
    <dbReference type="NCBI Taxonomy" id="1915356"/>
    <lineage>
        <taxon>Eukaryota</taxon>
        <taxon>Metamonada</taxon>
        <taxon>Parabasalia</taxon>
        <taxon>Tritrichomonadida</taxon>
        <taxon>Tritrichomonadidae</taxon>
        <taxon>Tritrichomonas</taxon>
    </lineage>
</organism>